<keyword evidence="5" id="KW-0597">Phosphoprotein</keyword>
<dbReference type="SMART" id="SM00388">
    <property type="entry name" value="HisKA"/>
    <property type="match status" value="1"/>
</dbReference>
<evidence type="ECO:0000256" key="11">
    <source>
        <dbReference type="ARBA" id="ARBA00023136"/>
    </source>
</evidence>
<gene>
    <name evidence="14" type="ORF">COU98_01820</name>
</gene>
<evidence type="ECO:0000256" key="10">
    <source>
        <dbReference type="ARBA" id="ARBA00023012"/>
    </source>
</evidence>
<sequence>MKKTAKKTKEIMKSSEEKEKTLAIFNSFTAGLMLLDEKNRIIQTNPQLENMFGIKKEEIERENLKDLKENPLFSKVAELVLDEKGIKEIKNVQFSPKKKLFIELTSTPVINNRKKTGYLLIFNDISRQKLVEDLKTEFIMLAAHQLRTPLAGIRWNLKMLINGDFGQFTPEQKAFLEKNYENNERMIKLVNDLLDSTKIEEGRYLYYKTQEDIVKITEEVIVVLQDEIKKRSLQLEFKKPKGKIPKIKIDKEKIGICIQNLMINAIRYNRVGGKVIVSVEYNKGKNKILISVEDTGIGIPKEQQKRIFTKFYRSTAAMKAETVGSGLGLYMTKNIIEAHRGRIWFESEEGKGSTFYFSLPAVD</sequence>
<dbReference type="PANTHER" id="PTHR45453">
    <property type="entry name" value="PHOSPHATE REGULON SENSOR PROTEIN PHOR"/>
    <property type="match status" value="1"/>
</dbReference>
<dbReference type="Gene3D" id="3.30.450.20">
    <property type="entry name" value="PAS domain"/>
    <property type="match status" value="1"/>
</dbReference>
<comment type="catalytic activity">
    <reaction evidence="1">
        <text>ATP + protein L-histidine = ADP + protein N-phospho-L-histidine.</text>
        <dbReference type="EC" id="2.7.13.3"/>
    </reaction>
</comment>
<dbReference type="CDD" id="cd00130">
    <property type="entry name" value="PAS"/>
    <property type="match status" value="1"/>
</dbReference>
<evidence type="ECO:0000256" key="5">
    <source>
        <dbReference type="ARBA" id="ARBA00022553"/>
    </source>
</evidence>
<dbReference type="AlphaFoldDB" id="A0A2H9T166"/>
<dbReference type="InterPro" id="IPR050351">
    <property type="entry name" value="BphY/WalK/GraS-like"/>
</dbReference>
<evidence type="ECO:0000256" key="3">
    <source>
        <dbReference type="ARBA" id="ARBA00012438"/>
    </source>
</evidence>
<evidence type="ECO:0000256" key="7">
    <source>
        <dbReference type="ARBA" id="ARBA00022741"/>
    </source>
</evidence>
<evidence type="ECO:0000313" key="14">
    <source>
        <dbReference type="EMBL" id="PJE69501.1"/>
    </source>
</evidence>
<evidence type="ECO:0000313" key="15">
    <source>
        <dbReference type="Proteomes" id="UP000236946"/>
    </source>
</evidence>
<dbReference type="FunFam" id="3.30.565.10:FF:000023">
    <property type="entry name" value="PAS domain-containing sensor histidine kinase"/>
    <property type="match status" value="1"/>
</dbReference>
<comment type="caution">
    <text evidence="14">The sequence shown here is derived from an EMBL/GenBank/DDBJ whole genome shotgun (WGS) entry which is preliminary data.</text>
</comment>
<evidence type="ECO:0000259" key="13">
    <source>
        <dbReference type="PROSITE" id="PS50112"/>
    </source>
</evidence>
<dbReference type="GO" id="GO:0005524">
    <property type="term" value="F:ATP binding"/>
    <property type="evidence" value="ECO:0007669"/>
    <property type="project" value="UniProtKB-KW"/>
</dbReference>
<reference evidence="15" key="1">
    <citation type="submission" date="2017-09" db="EMBL/GenBank/DDBJ databases">
        <title>Depth-based differentiation of microbial function through sediment-hosted aquifers and enrichment of novel symbionts in the deep terrestrial subsurface.</title>
        <authorList>
            <person name="Probst A.J."/>
            <person name="Ladd B."/>
            <person name="Jarett J.K."/>
            <person name="Geller-Mcgrath D.E."/>
            <person name="Sieber C.M.K."/>
            <person name="Emerson J.B."/>
            <person name="Anantharaman K."/>
            <person name="Thomas B.C."/>
            <person name="Malmstrom R."/>
            <person name="Stieglmeier M."/>
            <person name="Klingl A."/>
            <person name="Woyke T."/>
            <person name="Ryan C.M."/>
            <person name="Banfield J.F."/>
        </authorList>
    </citation>
    <scope>NUCLEOTIDE SEQUENCE [LARGE SCALE GENOMIC DNA]</scope>
</reference>
<dbReference type="SUPFAM" id="SSF55874">
    <property type="entry name" value="ATPase domain of HSP90 chaperone/DNA topoisomerase II/histidine kinase"/>
    <property type="match status" value="1"/>
</dbReference>
<dbReference type="PROSITE" id="PS50109">
    <property type="entry name" value="HIS_KIN"/>
    <property type="match status" value="1"/>
</dbReference>
<dbReference type="Pfam" id="PF13426">
    <property type="entry name" value="PAS_9"/>
    <property type="match status" value="1"/>
</dbReference>
<keyword evidence="9" id="KW-0067">ATP-binding</keyword>
<accession>A0A2H9T166</accession>
<dbReference type="InterPro" id="IPR036890">
    <property type="entry name" value="HATPase_C_sf"/>
</dbReference>
<dbReference type="GO" id="GO:0000155">
    <property type="term" value="F:phosphorelay sensor kinase activity"/>
    <property type="evidence" value="ECO:0007669"/>
    <property type="project" value="InterPro"/>
</dbReference>
<dbReference type="EMBL" id="PFEN01000032">
    <property type="protein sequence ID" value="PJE69501.1"/>
    <property type="molecule type" value="Genomic_DNA"/>
</dbReference>
<dbReference type="InterPro" id="IPR035965">
    <property type="entry name" value="PAS-like_dom_sf"/>
</dbReference>
<dbReference type="CDD" id="cd00075">
    <property type="entry name" value="HATPase"/>
    <property type="match status" value="1"/>
</dbReference>
<dbReference type="NCBIfam" id="TIGR00229">
    <property type="entry name" value="sensory_box"/>
    <property type="match status" value="1"/>
</dbReference>
<evidence type="ECO:0000256" key="4">
    <source>
        <dbReference type="ARBA" id="ARBA00022475"/>
    </source>
</evidence>
<dbReference type="GO" id="GO:0016036">
    <property type="term" value="P:cellular response to phosphate starvation"/>
    <property type="evidence" value="ECO:0007669"/>
    <property type="project" value="TreeGrafter"/>
</dbReference>
<protein>
    <recommendedName>
        <fullName evidence="3">histidine kinase</fullName>
        <ecNumber evidence="3">2.7.13.3</ecNumber>
    </recommendedName>
</protein>
<dbReference type="SMART" id="SM00387">
    <property type="entry name" value="HATPase_c"/>
    <property type="match status" value="1"/>
</dbReference>
<evidence type="ECO:0000256" key="1">
    <source>
        <dbReference type="ARBA" id="ARBA00000085"/>
    </source>
</evidence>
<dbReference type="EC" id="2.7.13.3" evidence="3"/>
<keyword evidence="10" id="KW-0902">Two-component regulatory system</keyword>
<evidence type="ECO:0000256" key="2">
    <source>
        <dbReference type="ARBA" id="ARBA00004236"/>
    </source>
</evidence>
<dbReference type="InterPro" id="IPR004358">
    <property type="entry name" value="Sig_transdc_His_kin-like_C"/>
</dbReference>
<dbReference type="Proteomes" id="UP000236946">
    <property type="component" value="Unassembled WGS sequence"/>
</dbReference>
<dbReference type="PROSITE" id="PS50112">
    <property type="entry name" value="PAS"/>
    <property type="match status" value="1"/>
</dbReference>
<organism evidence="14 15">
    <name type="scientific">Candidatus Staskawiczbacteria bacterium CG10_big_fil_rev_8_21_14_0_10_38_10</name>
    <dbReference type="NCBI Taxonomy" id="1974891"/>
    <lineage>
        <taxon>Bacteria</taxon>
        <taxon>Candidatus Staskawicziibacteriota</taxon>
    </lineage>
</organism>
<dbReference type="Gene3D" id="3.30.565.10">
    <property type="entry name" value="Histidine kinase-like ATPase, C-terminal domain"/>
    <property type="match status" value="1"/>
</dbReference>
<dbReference type="InterPro" id="IPR036097">
    <property type="entry name" value="HisK_dim/P_sf"/>
</dbReference>
<keyword evidence="6" id="KW-0808">Transferase</keyword>
<dbReference type="GO" id="GO:0004721">
    <property type="term" value="F:phosphoprotein phosphatase activity"/>
    <property type="evidence" value="ECO:0007669"/>
    <property type="project" value="TreeGrafter"/>
</dbReference>
<dbReference type="SUPFAM" id="SSF47384">
    <property type="entry name" value="Homodimeric domain of signal transducing histidine kinase"/>
    <property type="match status" value="1"/>
</dbReference>
<name>A0A2H9T166_9BACT</name>
<dbReference type="Gene3D" id="1.10.287.130">
    <property type="match status" value="1"/>
</dbReference>
<comment type="subcellular location">
    <subcellularLocation>
        <location evidence="2">Cell membrane</location>
    </subcellularLocation>
</comment>
<keyword evidence="11" id="KW-0472">Membrane</keyword>
<dbReference type="CDD" id="cd00082">
    <property type="entry name" value="HisKA"/>
    <property type="match status" value="1"/>
</dbReference>
<evidence type="ECO:0000256" key="6">
    <source>
        <dbReference type="ARBA" id="ARBA00022679"/>
    </source>
</evidence>
<dbReference type="InterPro" id="IPR003661">
    <property type="entry name" value="HisK_dim/P_dom"/>
</dbReference>
<keyword evidence="7" id="KW-0547">Nucleotide-binding</keyword>
<dbReference type="SUPFAM" id="SSF55785">
    <property type="entry name" value="PYP-like sensor domain (PAS domain)"/>
    <property type="match status" value="1"/>
</dbReference>
<keyword evidence="4" id="KW-1003">Cell membrane</keyword>
<dbReference type="GO" id="GO:0005886">
    <property type="term" value="C:plasma membrane"/>
    <property type="evidence" value="ECO:0007669"/>
    <property type="project" value="UniProtKB-SubCell"/>
</dbReference>
<feature type="domain" description="Histidine kinase" evidence="12">
    <location>
        <begin position="141"/>
        <end position="363"/>
    </location>
</feature>
<evidence type="ECO:0000256" key="9">
    <source>
        <dbReference type="ARBA" id="ARBA00022840"/>
    </source>
</evidence>
<dbReference type="PRINTS" id="PR00344">
    <property type="entry name" value="BCTRLSENSOR"/>
</dbReference>
<dbReference type="Pfam" id="PF00512">
    <property type="entry name" value="HisKA"/>
    <property type="match status" value="1"/>
</dbReference>
<dbReference type="InterPro" id="IPR003594">
    <property type="entry name" value="HATPase_dom"/>
</dbReference>
<proteinExistence type="predicted"/>
<dbReference type="Pfam" id="PF02518">
    <property type="entry name" value="HATPase_c"/>
    <property type="match status" value="1"/>
</dbReference>
<evidence type="ECO:0000259" key="12">
    <source>
        <dbReference type="PROSITE" id="PS50109"/>
    </source>
</evidence>
<dbReference type="PANTHER" id="PTHR45453:SF1">
    <property type="entry name" value="PHOSPHATE REGULON SENSOR PROTEIN PHOR"/>
    <property type="match status" value="1"/>
</dbReference>
<keyword evidence="8" id="KW-0418">Kinase</keyword>
<dbReference type="InterPro" id="IPR000014">
    <property type="entry name" value="PAS"/>
</dbReference>
<feature type="domain" description="PAS" evidence="13">
    <location>
        <begin position="17"/>
        <end position="59"/>
    </location>
</feature>
<dbReference type="InterPro" id="IPR005467">
    <property type="entry name" value="His_kinase_dom"/>
</dbReference>
<evidence type="ECO:0000256" key="8">
    <source>
        <dbReference type="ARBA" id="ARBA00022777"/>
    </source>
</evidence>